<name>A0ABM7YRA1_9BURK</name>
<evidence type="ECO:0000313" key="3">
    <source>
        <dbReference type="Proteomes" id="UP001057498"/>
    </source>
</evidence>
<organism evidence="2 3">
    <name type="scientific">Sphaerotilus microaerophilus</name>
    <dbReference type="NCBI Taxonomy" id="2914710"/>
    <lineage>
        <taxon>Bacteria</taxon>
        <taxon>Pseudomonadati</taxon>
        <taxon>Pseudomonadota</taxon>
        <taxon>Betaproteobacteria</taxon>
        <taxon>Burkholderiales</taxon>
        <taxon>Sphaerotilaceae</taxon>
        <taxon>Sphaerotilus</taxon>
    </lineage>
</organism>
<sequence length="345" mass="36436">MAEPRRVLHVGRGAAGFQAPGEGAVVLGHCDYEPPLRLLASGADAAGPQDHWWTTGAPPAAIEAFDDGQGLGWRSDSEWTFGRLQLPESAASAGNDLEALSHAAYTRLFAALAQAGTPQLLRLWNYLPRINQEQAGLERYRRFNLGRQAAFQQAGRSAFDGAPAACALGCPGPADGADGPGASGCSGLTLYFLAGRQPVTPVENPRQVSAYRYPSRYGPSAPTFSRAALADLGSGRTGLFISGTASIVGHETVHLGDVRAQTRETVTNLRTVCEVASQRAGRCFAAEQLELVVYLRHPADLDAVREDLAAALGADSPALRGAIFVQADVCRADLLVEIEAHGLPR</sequence>
<dbReference type="EMBL" id="AP025730">
    <property type="protein sequence ID" value="BDI07101.1"/>
    <property type="molecule type" value="Genomic_DNA"/>
</dbReference>
<evidence type="ECO:0000259" key="1">
    <source>
        <dbReference type="Pfam" id="PF21168"/>
    </source>
</evidence>
<dbReference type="Pfam" id="PF21168">
    <property type="entry name" value="FkbO_Hyg5-like_N"/>
    <property type="match status" value="1"/>
</dbReference>
<reference evidence="2" key="1">
    <citation type="submission" date="2022-04" db="EMBL/GenBank/DDBJ databases">
        <title>Whole genome sequence of Sphaerotilus sp. FB-5.</title>
        <authorList>
            <person name="Takeda M."/>
            <person name="Narihara S."/>
            <person name="Akimoto M."/>
            <person name="Akimoto R."/>
            <person name="Nishiyashiki S."/>
            <person name="Murakami T."/>
        </authorList>
    </citation>
    <scope>NUCLEOTIDE SEQUENCE</scope>
    <source>
        <strain evidence="2">FB-5</strain>
    </source>
</reference>
<feature type="domain" description="Chorismatase FkbO/Hyg5-like N-terminal" evidence="1">
    <location>
        <begin position="69"/>
        <end position="171"/>
    </location>
</feature>
<dbReference type="InterPro" id="IPR049368">
    <property type="entry name" value="FkbO_Hyg5-like_N"/>
</dbReference>
<dbReference type="Proteomes" id="UP001057498">
    <property type="component" value="Chromosome"/>
</dbReference>
<keyword evidence="3" id="KW-1185">Reference proteome</keyword>
<dbReference type="CDD" id="cd06153">
    <property type="entry name" value="YjgF_YER057c_UK114_like_5"/>
    <property type="match status" value="1"/>
</dbReference>
<protein>
    <submittedName>
        <fullName evidence="2">Pteridine-dependent deoxygenase like protein</fullName>
    </submittedName>
</protein>
<dbReference type="SUPFAM" id="SSF55298">
    <property type="entry name" value="YjgF-like"/>
    <property type="match status" value="1"/>
</dbReference>
<dbReference type="InterPro" id="IPR035959">
    <property type="entry name" value="RutC-like_sf"/>
</dbReference>
<gene>
    <name evidence="2" type="primary">rapK</name>
    <name evidence="2" type="ORF">CATMQ487_40710</name>
</gene>
<accession>A0ABM7YRA1</accession>
<dbReference type="Gene3D" id="3.30.1330.40">
    <property type="entry name" value="RutC-like"/>
    <property type="match status" value="1"/>
</dbReference>
<proteinExistence type="predicted"/>
<evidence type="ECO:0000313" key="2">
    <source>
        <dbReference type="EMBL" id="BDI07101.1"/>
    </source>
</evidence>
<dbReference type="RefSeq" id="WP_251970325.1">
    <property type="nucleotide sequence ID" value="NZ_AP025730.1"/>
</dbReference>